<comment type="caution">
    <text evidence="10">The sequence shown here is derived from an EMBL/GenBank/DDBJ whole genome shotgun (WGS) entry which is preliminary data.</text>
</comment>
<evidence type="ECO:0000256" key="7">
    <source>
        <dbReference type="SAM" id="Phobius"/>
    </source>
</evidence>
<keyword evidence="2" id="KW-1003">Cell membrane</keyword>
<keyword evidence="6" id="KW-0325">Glycoprotein</keyword>
<protein>
    <submittedName>
        <fullName evidence="10">Uncharacterized protein</fullName>
    </submittedName>
</protein>
<dbReference type="Pfam" id="PF04547">
    <property type="entry name" value="Anoctamin"/>
    <property type="match status" value="1"/>
</dbReference>
<evidence type="ECO:0000256" key="5">
    <source>
        <dbReference type="ARBA" id="ARBA00023136"/>
    </source>
</evidence>
<evidence type="ECO:0000313" key="10">
    <source>
        <dbReference type="EMBL" id="OMJ85200.1"/>
    </source>
</evidence>
<gene>
    <name evidence="10" type="ORF">SteCoe_13513</name>
</gene>
<feature type="transmembrane region" description="Helical" evidence="7">
    <location>
        <begin position="297"/>
        <end position="314"/>
    </location>
</feature>
<evidence type="ECO:0000256" key="4">
    <source>
        <dbReference type="ARBA" id="ARBA00022989"/>
    </source>
</evidence>
<dbReference type="GO" id="GO:0046983">
    <property type="term" value="F:protein dimerization activity"/>
    <property type="evidence" value="ECO:0007669"/>
    <property type="project" value="InterPro"/>
</dbReference>
<keyword evidence="4 7" id="KW-1133">Transmembrane helix</keyword>
<evidence type="ECO:0000256" key="3">
    <source>
        <dbReference type="ARBA" id="ARBA00022692"/>
    </source>
</evidence>
<reference evidence="10 11" key="1">
    <citation type="submission" date="2016-11" db="EMBL/GenBank/DDBJ databases">
        <title>The macronuclear genome of Stentor coeruleus: a giant cell with tiny introns.</title>
        <authorList>
            <person name="Slabodnick M."/>
            <person name="Ruby J.G."/>
            <person name="Reiff S.B."/>
            <person name="Swart E.C."/>
            <person name="Gosai S."/>
            <person name="Prabakaran S."/>
            <person name="Witkowska E."/>
            <person name="Larue G.E."/>
            <person name="Fisher S."/>
            <person name="Freeman R.M."/>
            <person name="Gunawardena J."/>
            <person name="Chu W."/>
            <person name="Stover N.A."/>
            <person name="Gregory B.D."/>
            <person name="Nowacki M."/>
            <person name="Derisi J."/>
            <person name="Roy S.W."/>
            <person name="Marshall W.F."/>
            <person name="Sood P."/>
        </authorList>
    </citation>
    <scope>NUCLEOTIDE SEQUENCE [LARGE SCALE GENOMIC DNA]</scope>
    <source>
        <strain evidence="10">WM001</strain>
    </source>
</reference>
<keyword evidence="11" id="KW-1185">Reference proteome</keyword>
<comment type="subcellular location">
    <subcellularLocation>
        <location evidence="1">Cell membrane</location>
        <topology evidence="1">Multi-pass membrane protein</topology>
    </subcellularLocation>
</comment>
<organism evidence="10 11">
    <name type="scientific">Stentor coeruleus</name>
    <dbReference type="NCBI Taxonomy" id="5963"/>
    <lineage>
        <taxon>Eukaryota</taxon>
        <taxon>Sar</taxon>
        <taxon>Alveolata</taxon>
        <taxon>Ciliophora</taxon>
        <taxon>Postciliodesmatophora</taxon>
        <taxon>Heterotrichea</taxon>
        <taxon>Heterotrichida</taxon>
        <taxon>Stentoridae</taxon>
        <taxon>Stentor</taxon>
    </lineage>
</organism>
<dbReference type="InterPro" id="IPR007632">
    <property type="entry name" value="Anoctamin"/>
</dbReference>
<feature type="transmembrane region" description="Helical" evidence="7">
    <location>
        <begin position="475"/>
        <end position="496"/>
    </location>
</feature>
<dbReference type="OrthoDB" id="296386at2759"/>
<dbReference type="PANTHER" id="PTHR12308:SF73">
    <property type="entry name" value="ANOCTAMIN"/>
    <property type="match status" value="1"/>
</dbReference>
<feature type="transmembrane region" description="Helical" evidence="7">
    <location>
        <begin position="637"/>
        <end position="657"/>
    </location>
</feature>
<dbReference type="Pfam" id="PF16178">
    <property type="entry name" value="Anoct_dimer"/>
    <property type="match status" value="1"/>
</dbReference>
<proteinExistence type="predicted"/>
<keyword evidence="5 7" id="KW-0472">Membrane</keyword>
<evidence type="ECO:0000259" key="8">
    <source>
        <dbReference type="Pfam" id="PF04547"/>
    </source>
</evidence>
<evidence type="ECO:0000256" key="6">
    <source>
        <dbReference type="ARBA" id="ARBA00023180"/>
    </source>
</evidence>
<dbReference type="Proteomes" id="UP000187209">
    <property type="component" value="Unassembled WGS sequence"/>
</dbReference>
<evidence type="ECO:0000313" key="11">
    <source>
        <dbReference type="Proteomes" id="UP000187209"/>
    </source>
</evidence>
<feature type="transmembrane region" description="Helical" evidence="7">
    <location>
        <begin position="584"/>
        <end position="607"/>
    </location>
</feature>
<dbReference type="EMBL" id="MPUH01000244">
    <property type="protein sequence ID" value="OMJ85200.1"/>
    <property type="molecule type" value="Genomic_DNA"/>
</dbReference>
<evidence type="ECO:0000256" key="2">
    <source>
        <dbReference type="ARBA" id="ARBA00022475"/>
    </source>
</evidence>
<sequence>MAKIGASFDDKTKLLMNESISIDENQLEDYVLVFINPFDVGSYTASKLNKKIPSKKVENKFLHLFHLSDDDPIIQEALISLRQLCQNSSTVLIKDLSKIIIDVIIQILQANLGLLVKPYLSGDKDQIFVLIKASDHNLKVQADFIDYKVQFNEEAAEVSKNPVLDFQKVLPYAPFEKFEGGRSKNKKISQKRDSEKLYRTYDSEGKPVSEGEFFRFNDRIRIVHSMLKSTMELGQLISLGILQAEFPLHSSPSLNELKRNWASFRKIFKAQPVEKIRHYFGEEVSLYFSWLGFYSKWLCIPSFFGTIIYIIIYATGGYDFHYPTVSICLISFSLLLSISSTFLEQLWLRKENTLAWEWGVTDLEDNDDQRPEFRGKPGIDEISGKRKKIFVPKGLEKYARFMGYWIILFFVGIVIAAITAIFMFRDKTKFAWGPTVAGIANAIQIKVLNYIYRIVARKMTDWENLETNRDYMDSLTFKLFCFQFVNSYASLFYIAFFKASSNHGCSNGDCLSELRLQLATIYLTNLFLNILELGIPLIRDKYRLLREERRAEANGKIMTKEEKEATREDYDAPLDDYMEVIISYGYVILFGVSFPIVPFLALILSLLEIRVDAWKLCNLTKRTFPSQAKSIGIWNNIIQIVSYIGASVNIGIVLFTANAFNIENVAHKWILFLVIEHGIFVFKLLIEDWIPDVPEVVQKGLAWSERIVSEKLYGKVADIKEIMEINSLNFRPVDEDKEVMVEDIIPMASK</sequence>
<feature type="transmembrane region" description="Helical" evidence="7">
    <location>
        <begin position="516"/>
        <end position="538"/>
    </location>
</feature>
<dbReference type="PANTHER" id="PTHR12308">
    <property type="entry name" value="ANOCTAMIN"/>
    <property type="match status" value="1"/>
</dbReference>
<dbReference type="AlphaFoldDB" id="A0A1R2C8A9"/>
<dbReference type="InterPro" id="IPR032394">
    <property type="entry name" value="Anoct_dimer"/>
</dbReference>
<feature type="transmembrane region" description="Helical" evidence="7">
    <location>
        <begin position="320"/>
        <end position="343"/>
    </location>
</feature>
<feature type="transmembrane region" description="Helical" evidence="7">
    <location>
        <begin position="669"/>
        <end position="686"/>
    </location>
</feature>
<evidence type="ECO:0000259" key="9">
    <source>
        <dbReference type="Pfam" id="PF16178"/>
    </source>
</evidence>
<feature type="transmembrane region" description="Helical" evidence="7">
    <location>
        <begin position="430"/>
        <end position="455"/>
    </location>
</feature>
<name>A0A1R2C8A9_9CILI</name>
<dbReference type="GO" id="GO:0005886">
    <property type="term" value="C:plasma membrane"/>
    <property type="evidence" value="ECO:0007669"/>
    <property type="project" value="UniProtKB-SubCell"/>
</dbReference>
<feature type="transmembrane region" description="Helical" evidence="7">
    <location>
        <begin position="402"/>
        <end position="424"/>
    </location>
</feature>
<feature type="domain" description="Anoctamin transmembrane" evidence="8">
    <location>
        <begin position="276"/>
        <end position="699"/>
    </location>
</feature>
<keyword evidence="3 7" id="KW-0812">Transmembrane</keyword>
<accession>A0A1R2C8A9</accession>
<dbReference type="GO" id="GO:0005254">
    <property type="term" value="F:chloride channel activity"/>
    <property type="evidence" value="ECO:0007669"/>
    <property type="project" value="TreeGrafter"/>
</dbReference>
<feature type="domain" description="Anoctamin dimerisation" evidence="9">
    <location>
        <begin position="123"/>
        <end position="273"/>
    </location>
</feature>
<dbReference type="InterPro" id="IPR049452">
    <property type="entry name" value="Anoctamin_TM"/>
</dbReference>
<evidence type="ECO:0000256" key="1">
    <source>
        <dbReference type="ARBA" id="ARBA00004651"/>
    </source>
</evidence>